<proteinExistence type="predicted"/>
<evidence type="ECO:0000313" key="2">
    <source>
        <dbReference type="Proteomes" id="UP000319801"/>
    </source>
</evidence>
<dbReference type="AlphaFoldDB" id="A0A556V4A8"/>
<reference evidence="1 2" key="1">
    <citation type="journal article" date="2019" name="Genome Biol. Evol.">
        <title>Whole-Genome Sequencing of the Giant Devil Catfish, Bagarius yarrelli.</title>
        <authorList>
            <person name="Jiang W."/>
            <person name="Lv Y."/>
            <person name="Cheng L."/>
            <person name="Yang K."/>
            <person name="Chao B."/>
            <person name="Wang X."/>
            <person name="Li Y."/>
            <person name="Pan X."/>
            <person name="You X."/>
            <person name="Zhang Y."/>
            <person name="Yang J."/>
            <person name="Li J."/>
            <person name="Zhang X."/>
            <person name="Liu S."/>
            <person name="Sun C."/>
            <person name="Yang J."/>
            <person name="Shi Q."/>
        </authorList>
    </citation>
    <scope>NUCLEOTIDE SEQUENCE [LARGE SCALE GENOMIC DNA]</scope>
    <source>
        <strain evidence="1">JWS20170419001</strain>
        <tissue evidence="1">Muscle</tissue>
    </source>
</reference>
<accession>A0A556V4A8</accession>
<comment type="caution">
    <text evidence="1">The sequence shown here is derived from an EMBL/GenBank/DDBJ whole genome shotgun (WGS) entry which is preliminary data.</text>
</comment>
<protein>
    <submittedName>
        <fullName evidence="1">Uncharacterized protein</fullName>
    </submittedName>
</protein>
<name>A0A556V4A8_BAGYA</name>
<sequence length="71" mass="8012">MCASKTGRAKSIKRMCSRDSKERILGILCELFQISRRSNGPRARTVEPLVQDVIGDRGVDGIEMQVLRMFT</sequence>
<evidence type="ECO:0000313" key="1">
    <source>
        <dbReference type="EMBL" id="TSU24200.1"/>
    </source>
</evidence>
<keyword evidence="2" id="KW-1185">Reference proteome</keyword>
<gene>
    <name evidence="1" type="ORF">Baya_12856</name>
</gene>
<dbReference type="EMBL" id="VCAZ01000116">
    <property type="protein sequence ID" value="TSU24200.1"/>
    <property type="molecule type" value="Genomic_DNA"/>
</dbReference>
<organism evidence="1 2">
    <name type="scientific">Bagarius yarrelli</name>
    <name type="common">Goonch</name>
    <name type="synonym">Bagrus yarrelli</name>
    <dbReference type="NCBI Taxonomy" id="175774"/>
    <lineage>
        <taxon>Eukaryota</taxon>
        <taxon>Metazoa</taxon>
        <taxon>Chordata</taxon>
        <taxon>Craniata</taxon>
        <taxon>Vertebrata</taxon>
        <taxon>Euteleostomi</taxon>
        <taxon>Actinopterygii</taxon>
        <taxon>Neopterygii</taxon>
        <taxon>Teleostei</taxon>
        <taxon>Ostariophysi</taxon>
        <taxon>Siluriformes</taxon>
        <taxon>Sisoridae</taxon>
        <taxon>Sisorinae</taxon>
        <taxon>Bagarius</taxon>
    </lineage>
</organism>
<dbReference type="Proteomes" id="UP000319801">
    <property type="component" value="Unassembled WGS sequence"/>
</dbReference>